<evidence type="ECO:0000256" key="6">
    <source>
        <dbReference type="ARBA" id="ARBA00022827"/>
    </source>
</evidence>
<evidence type="ECO:0000259" key="20">
    <source>
        <dbReference type="PROSITE" id="PS51379"/>
    </source>
</evidence>
<accession>A0ABS1MFJ5</accession>
<dbReference type="InterPro" id="IPR007867">
    <property type="entry name" value="GMC_OxRtase_C"/>
</dbReference>
<evidence type="ECO:0000256" key="13">
    <source>
        <dbReference type="ARBA" id="ARBA00023235"/>
    </source>
</evidence>
<keyword evidence="3" id="KW-0153">Cholesterol metabolism</keyword>
<keyword evidence="9" id="KW-0411">Iron-sulfur</keyword>
<name>A0ABS1MFJ5_9NOCA</name>
<dbReference type="SUPFAM" id="SSF51905">
    <property type="entry name" value="FAD/NAD(P)-binding domain"/>
    <property type="match status" value="1"/>
</dbReference>
<dbReference type="Gene3D" id="3.50.50.60">
    <property type="entry name" value="FAD/NAD(P)-binding domain"/>
    <property type="match status" value="3"/>
</dbReference>
<dbReference type="InterPro" id="IPR052542">
    <property type="entry name" value="Cholesterol_Oxidase"/>
</dbReference>
<reference evidence="21 22" key="1">
    <citation type="submission" date="2021-01" db="EMBL/GenBank/DDBJ databases">
        <title>WGS of actinomycetes isolated from Thailand.</title>
        <authorList>
            <person name="Thawai C."/>
        </authorList>
    </citation>
    <scope>NUCLEOTIDE SEQUENCE [LARGE SCALE GENOMIC DNA]</scope>
    <source>
        <strain evidence="21 22">LPG 2</strain>
    </source>
</reference>
<evidence type="ECO:0000256" key="18">
    <source>
        <dbReference type="ARBA" id="ARBA00049778"/>
    </source>
</evidence>
<evidence type="ECO:0000313" key="21">
    <source>
        <dbReference type="EMBL" id="MBL1079426.1"/>
    </source>
</evidence>
<feature type="region of interest" description="Disordered" evidence="19">
    <location>
        <begin position="549"/>
        <end position="568"/>
    </location>
</feature>
<evidence type="ECO:0000256" key="10">
    <source>
        <dbReference type="ARBA" id="ARBA00023098"/>
    </source>
</evidence>
<keyword evidence="11" id="KW-1207">Sterol metabolism</keyword>
<keyword evidence="22" id="KW-1185">Reference proteome</keyword>
<keyword evidence="13" id="KW-0413">Isomerase</keyword>
<comment type="caution">
    <text evidence="21">The sequence shown here is derived from an EMBL/GenBank/DDBJ whole genome shotgun (WGS) entry which is preliminary data.</text>
</comment>
<dbReference type="EC" id="5.3.3.1" evidence="14"/>
<keyword evidence="7" id="KW-0560">Oxidoreductase</keyword>
<gene>
    <name evidence="21" type="ORF">JK358_33975</name>
</gene>
<evidence type="ECO:0000256" key="4">
    <source>
        <dbReference type="ARBA" id="ARBA00022630"/>
    </source>
</evidence>
<dbReference type="InterPro" id="IPR017896">
    <property type="entry name" value="4Fe4S_Fe-S-bd"/>
</dbReference>
<evidence type="ECO:0000256" key="16">
    <source>
        <dbReference type="ARBA" id="ARBA00049723"/>
    </source>
</evidence>
<keyword evidence="5" id="KW-0479">Metal-binding</keyword>
<evidence type="ECO:0000256" key="2">
    <source>
        <dbReference type="ARBA" id="ARBA00010790"/>
    </source>
</evidence>
<dbReference type="PROSITE" id="PS51379">
    <property type="entry name" value="4FE4S_FER_2"/>
    <property type="match status" value="1"/>
</dbReference>
<comment type="similarity">
    <text evidence="2">Belongs to the GMC oxidoreductase family.</text>
</comment>
<evidence type="ECO:0000256" key="14">
    <source>
        <dbReference type="ARBA" id="ARBA00038856"/>
    </source>
</evidence>
<keyword evidence="10" id="KW-0443">Lipid metabolism</keyword>
<dbReference type="InterPro" id="IPR017900">
    <property type="entry name" value="4Fe4S_Fe_S_CS"/>
</dbReference>
<keyword evidence="8" id="KW-0408">Iron</keyword>
<dbReference type="InterPro" id="IPR006076">
    <property type="entry name" value="FAD-dep_OxRdtase"/>
</dbReference>
<evidence type="ECO:0000256" key="3">
    <source>
        <dbReference type="ARBA" id="ARBA00022548"/>
    </source>
</evidence>
<feature type="domain" description="4Fe-4S ferredoxin-type" evidence="20">
    <location>
        <begin position="184"/>
        <end position="213"/>
    </location>
</feature>
<keyword evidence="12" id="KW-0753">Steroid metabolism</keyword>
<comment type="pathway">
    <text evidence="15">Steroid metabolism; cholesterol degradation.</text>
</comment>
<evidence type="ECO:0000256" key="17">
    <source>
        <dbReference type="ARBA" id="ARBA00049744"/>
    </source>
</evidence>
<evidence type="ECO:0000256" key="15">
    <source>
        <dbReference type="ARBA" id="ARBA00049645"/>
    </source>
</evidence>
<dbReference type="PANTHER" id="PTHR47470">
    <property type="entry name" value="CHOLESTEROL OXIDASE"/>
    <property type="match status" value="1"/>
</dbReference>
<evidence type="ECO:0000256" key="11">
    <source>
        <dbReference type="ARBA" id="ARBA00023166"/>
    </source>
</evidence>
<evidence type="ECO:0000256" key="8">
    <source>
        <dbReference type="ARBA" id="ARBA00023004"/>
    </source>
</evidence>
<dbReference type="PROSITE" id="PS00198">
    <property type="entry name" value="4FE4S_FER_1"/>
    <property type="match status" value="1"/>
</dbReference>
<dbReference type="EC" id="1.1.3.6" evidence="16"/>
<dbReference type="InterPro" id="IPR036188">
    <property type="entry name" value="FAD/NAD-bd_sf"/>
</dbReference>
<protein>
    <recommendedName>
        <fullName evidence="17">Cholesterol oxidase</fullName>
        <ecNumber evidence="16">1.1.3.6</ecNumber>
        <ecNumber evidence="14">5.3.3.1</ecNumber>
    </recommendedName>
    <alternativeName>
        <fullName evidence="18">Cholesterol isomerase</fullName>
    </alternativeName>
</protein>
<dbReference type="Proteomes" id="UP000602198">
    <property type="component" value="Unassembled WGS sequence"/>
</dbReference>
<sequence>MTEGFDFDWLVIGSGFGGSVAALRLSEKGYRVAVLEAGGRFTDADLADSAGKPHRYYFLPAFGMRGIFRPTLFKDVLVASGAGVGGGSLGYANTLYRPKPEFADHPQWAHLGDWHTELAPHFDTAERMLGVVAYDRDDAADQLLREYADSHGCADTYARARIGVFLGQPGRHIPGKTVPDPYFGGAGPDRAACVRCGGCMLGCPHNAKNTVEKNYLWFAERNGCRILPERTVTEIRPLGDAGGSDGYAVASVHSGSWVRRDRRTLTARGVVVAAGALGTNRLLLRCKLSGSLPRLSDRLGELVRTNSESILAVTVPDDSYDFATGVALSSGIEPDVNTHIQPPTYGADGDMMSLLTTLATSRGSRRTRPLYFLTTVLRHPRQLLRVARIRHSSRRTMLLTTMQSVDDSISLRVRFRLPSGYPVLTTNPDPQHPIPSFIPAGYRAAEWIAAKTGGVVRAAVPEAILSIPTTAHFLGGAPIGDGPATGVVDARHRVFGYTGLLVCDGAAIPANVGVNPSLTITAMAERAMSFVPAKPGAALPQPIRFTADFPTAPDASAPYPAAPDSGEQ</sequence>
<evidence type="ECO:0000256" key="5">
    <source>
        <dbReference type="ARBA" id="ARBA00022723"/>
    </source>
</evidence>
<dbReference type="PANTHER" id="PTHR47470:SF1">
    <property type="entry name" value="FAD-DEPENDENT OXIDOREDUCTASE 2 FAD BINDING DOMAIN-CONTAINING PROTEIN"/>
    <property type="match status" value="1"/>
</dbReference>
<evidence type="ECO:0000256" key="1">
    <source>
        <dbReference type="ARBA" id="ARBA00001974"/>
    </source>
</evidence>
<organism evidence="21 22">
    <name type="scientific">Nocardia acididurans</name>
    <dbReference type="NCBI Taxonomy" id="2802282"/>
    <lineage>
        <taxon>Bacteria</taxon>
        <taxon>Bacillati</taxon>
        <taxon>Actinomycetota</taxon>
        <taxon>Actinomycetes</taxon>
        <taxon>Mycobacteriales</taxon>
        <taxon>Nocardiaceae</taxon>
        <taxon>Nocardia</taxon>
    </lineage>
</organism>
<dbReference type="Pfam" id="PF01266">
    <property type="entry name" value="DAO"/>
    <property type="match status" value="1"/>
</dbReference>
<evidence type="ECO:0000256" key="7">
    <source>
        <dbReference type="ARBA" id="ARBA00023002"/>
    </source>
</evidence>
<dbReference type="EMBL" id="JAERRJ010000016">
    <property type="protein sequence ID" value="MBL1079426.1"/>
    <property type="molecule type" value="Genomic_DNA"/>
</dbReference>
<feature type="compositionally biased region" description="Low complexity" evidence="19">
    <location>
        <begin position="550"/>
        <end position="568"/>
    </location>
</feature>
<evidence type="ECO:0000256" key="9">
    <source>
        <dbReference type="ARBA" id="ARBA00023014"/>
    </source>
</evidence>
<evidence type="ECO:0000256" key="19">
    <source>
        <dbReference type="SAM" id="MobiDB-lite"/>
    </source>
</evidence>
<keyword evidence="6" id="KW-0274">FAD</keyword>
<evidence type="ECO:0000256" key="12">
    <source>
        <dbReference type="ARBA" id="ARBA00023221"/>
    </source>
</evidence>
<keyword evidence="4" id="KW-0285">Flavoprotein</keyword>
<comment type="cofactor">
    <cofactor evidence="1">
        <name>FAD</name>
        <dbReference type="ChEBI" id="CHEBI:57692"/>
    </cofactor>
</comment>
<dbReference type="Pfam" id="PF05199">
    <property type="entry name" value="GMC_oxred_C"/>
    <property type="match status" value="1"/>
</dbReference>
<proteinExistence type="inferred from homology"/>
<evidence type="ECO:0000313" key="22">
    <source>
        <dbReference type="Proteomes" id="UP000602198"/>
    </source>
</evidence>